<proteinExistence type="predicted"/>
<protein>
    <submittedName>
        <fullName evidence="1">Uncharacterized protein</fullName>
    </submittedName>
</protein>
<sequence>MYFASIHLRSDSTIVISWIDREPREWKTFVPNRVSEIQELSSCYYWHHMAGDENQLAIFLKENFQKNCKRSISGGVVLNFLKGTITWKVFLKSQLDKLTLTVNSRFLITL</sequence>
<dbReference type="EMBL" id="BPLQ01009401">
    <property type="protein sequence ID" value="GIY43819.1"/>
    <property type="molecule type" value="Genomic_DNA"/>
</dbReference>
<keyword evidence="2" id="KW-1185">Reference proteome</keyword>
<accession>A0AAV4TCA3</accession>
<name>A0AAV4TCA3_9ARAC</name>
<evidence type="ECO:0000313" key="2">
    <source>
        <dbReference type="Proteomes" id="UP001054837"/>
    </source>
</evidence>
<evidence type="ECO:0000313" key="1">
    <source>
        <dbReference type="EMBL" id="GIY43819.1"/>
    </source>
</evidence>
<dbReference type="AlphaFoldDB" id="A0AAV4TCA3"/>
<reference evidence="1 2" key="1">
    <citation type="submission" date="2021-06" db="EMBL/GenBank/DDBJ databases">
        <title>Caerostris darwini draft genome.</title>
        <authorList>
            <person name="Kono N."/>
            <person name="Arakawa K."/>
        </authorList>
    </citation>
    <scope>NUCLEOTIDE SEQUENCE [LARGE SCALE GENOMIC DNA]</scope>
</reference>
<comment type="caution">
    <text evidence="1">The sequence shown here is derived from an EMBL/GenBank/DDBJ whole genome shotgun (WGS) entry which is preliminary data.</text>
</comment>
<dbReference type="Proteomes" id="UP001054837">
    <property type="component" value="Unassembled WGS sequence"/>
</dbReference>
<gene>
    <name evidence="1" type="ORF">CDAR_195951</name>
</gene>
<organism evidence="1 2">
    <name type="scientific">Caerostris darwini</name>
    <dbReference type="NCBI Taxonomy" id="1538125"/>
    <lineage>
        <taxon>Eukaryota</taxon>
        <taxon>Metazoa</taxon>
        <taxon>Ecdysozoa</taxon>
        <taxon>Arthropoda</taxon>
        <taxon>Chelicerata</taxon>
        <taxon>Arachnida</taxon>
        <taxon>Araneae</taxon>
        <taxon>Araneomorphae</taxon>
        <taxon>Entelegynae</taxon>
        <taxon>Araneoidea</taxon>
        <taxon>Araneidae</taxon>
        <taxon>Caerostris</taxon>
    </lineage>
</organism>